<reference evidence="1 2" key="1">
    <citation type="submission" date="2019-02" db="EMBL/GenBank/DDBJ databases">
        <title>Deep-cultivation of Planctomycetes and their phenomic and genomic characterization uncovers novel biology.</title>
        <authorList>
            <person name="Wiegand S."/>
            <person name="Jogler M."/>
            <person name="Boedeker C."/>
            <person name="Pinto D."/>
            <person name="Vollmers J."/>
            <person name="Rivas-Marin E."/>
            <person name="Kohn T."/>
            <person name="Peeters S.H."/>
            <person name="Heuer A."/>
            <person name="Rast P."/>
            <person name="Oberbeckmann S."/>
            <person name="Bunk B."/>
            <person name="Jeske O."/>
            <person name="Meyerdierks A."/>
            <person name="Storesund J.E."/>
            <person name="Kallscheuer N."/>
            <person name="Luecker S."/>
            <person name="Lage O.M."/>
            <person name="Pohl T."/>
            <person name="Merkel B.J."/>
            <person name="Hornburger P."/>
            <person name="Mueller R.-W."/>
            <person name="Bruemmer F."/>
            <person name="Labrenz M."/>
            <person name="Spormann A.M."/>
            <person name="Op den Camp H."/>
            <person name="Overmann J."/>
            <person name="Amann R."/>
            <person name="Jetten M.S.M."/>
            <person name="Mascher T."/>
            <person name="Medema M.H."/>
            <person name="Devos D.P."/>
            <person name="Kaster A.-K."/>
            <person name="Ovreas L."/>
            <person name="Rohde M."/>
            <person name="Galperin M.Y."/>
            <person name="Jogler C."/>
        </authorList>
    </citation>
    <scope>NUCLEOTIDE SEQUENCE [LARGE SCALE GENOMIC DNA]</scope>
    <source>
        <strain evidence="1 2">Pan241w</strain>
    </source>
</reference>
<protein>
    <submittedName>
        <fullName evidence="1">Uncharacterized protein</fullName>
    </submittedName>
</protein>
<dbReference type="EMBL" id="CP036269">
    <property type="protein sequence ID" value="QDT45217.1"/>
    <property type="molecule type" value="Genomic_DNA"/>
</dbReference>
<evidence type="ECO:0000313" key="1">
    <source>
        <dbReference type="EMBL" id="QDT45217.1"/>
    </source>
</evidence>
<proteinExistence type="predicted"/>
<keyword evidence="2" id="KW-1185">Reference proteome</keyword>
<dbReference type="KEGG" id="gaz:Pan241w_53360"/>
<dbReference type="Proteomes" id="UP000317171">
    <property type="component" value="Chromosome"/>
</dbReference>
<name>A0A517RMV2_9PLAN</name>
<evidence type="ECO:0000313" key="2">
    <source>
        <dbReference type="Proteomes" id="UP000317171"/>
    </source>
</evidence>
<accession>A0A517RMV2</accession>
<organism evidence="1 2">
    <name type="scientific">Gimesia alba</name>
    <dbReference type="NCBI Taxonomy" id="2527973"/>
    <lineage>
        <taxon>Bacteria</taxon>
        <taxon>Pseudomonadati</taxon>
        <taxon>Planctomycetota</taxon>
        <taxon>Planctomycetia</taxon>
        <taxon>Planctomycetales</taxon>
        <taxon>Planctomycetaceae</taxon>
        <taxon>Gimesia</taxon>
    </lineage>
</organism>
<gene>
    <name evidence="1" type="ORF">Pan241w_53360</name>
</gene>
<dbReference type="AlphaFoldDB" id="A0A517RMV2"/>
<sequence>MSQIRKSDEFFIYFSEIQLERSSAVISEVFELEFRLHKKGRDVFVTTLFDIHEKFVDLLSGIFLEEKVCHKLRTNLVQELTKLRNVIDEVLQKPLPQHNQKKWRYRDEYPDQFKNATNCLRSLHRISQQLLTAIREQQSIIDKGKLL</sequence>
<dbReference type="RefSeq" id="WP_145221451.1">
    <property type="nucleotide sequence ID" value="NZ_CP036269.1"/>
</dbReference>